<dbReference type="PANTHER" id="PTHR46696:SF1">
    <property type="entry name" value="CYTOCHROME P450 YJIB-RELATED"/>
    <property type="match status" value="1"/>
</dbReference>
<reference evidence="3" key="1">
    <citation type="submission" date="2022-11" db="EMBL/GenBank/DDBJ databases">
        <title>Minimal conservation of predation-associated metabolite biosynthetic gene clusters underscores biosynthetic potential of Myxococcota including descriptions for ten novel species: Archangium lansinium sp. nov., Myxococcus landrumus sp. nov., Nannocystis bai.</title>
        <authorList>
            <person name="Ahearne A."/>
            <person name="Stevens C."/>
            <person name="Dowd S."/>
        </authorList>
    </citation>
    <scope>NUCLEOTIDE SEQUENCE</scope>
    <source>
        <strain evidence="3">Fl3</strain>
    </source>
</reference>
<keyword evidence="4" id="KW-1185">Reference proteome</keyword>
<dbReference type="InterPro" id="IPR017972">
    <property type="entry name" value="Cyt_P450_CS"/>
</dbReference>
<comment type="similarity">
    <text evidence="1 2">Belongs to the cytochrome P450 family.</text>
</comment>
<dbReference type="PANTHER" id="PTHR46696">
    <property type="entry name" value="P450, PUTATIVE (EUROFUNG)-RELATED"/>
    <property type="match status" value="1"/>
</dbReference>
<keyword evidence="2" id="KW-0503">Monooxygenase</keyword>
<evidence type="ECO:0000256" key="1">
    <source>
        <dbReference type="ARBA" id="ARBA00010617"/>
    </source>
</evidence>
<dbReference type="Pfam" id="PF00067">
    <property type="entry name" value="p450"/>
    <property type="match status" value="2"/>
</dbReference>
<evidence type="ECO:0000313" key="3">
    <source>
        <dbReference type="EMBL" id="WAS89867.1"/>
    </source>
</evidence>
<proteinExistence type="inferred from homology"/>
<keyword evidence="2" id="KW-0560">Oxidoreductase</keyword>
<organism evidence="3 4">
    <name type="scientific">Nannocystis punicea</name>
    <dbReference type="NCBI Taxonomy" id="2995304"/>
    <lineage>
        <taxon>Bacteria</taxon>
        <taxon>Pseudomonadati</taxon>
        <taxon>Myxococcota</taxon>
        <taxon>Polyangia</taxon>
        <taxon>Nannocystales</taxon>
        <taxon>Nannocystaceae</taxon>
        <taxon>Nannocystis</taxon>
    </lineage>
</organism>
<dbReference type="PROSITE" id="PS00086">
    <property type="entry name" value="CYTOCHROME_P450"/>
    <property type="match status" value="1"/>
</dbReference>
<name>A0ABY7GSG1_9BACT</name>
<dbReference type="Proteomes" id="UP001164459">
    <property type="component" value="Chromosome"/>
</dbReference>
<dbReference type="InterPro" id="IPR001128">
    <property type="entry name" value="Cyt_P450"/>
</dbReference>
<evidence type="ECO:0000256" key="2">
    <source>
        <dbReference type="RuleBase" id="RU000461"/>
    </source>
</evidence>
<gene>
    <name evidence="3" type="ORF">O0S08_27050</name>
</gene>
<keyword evidence="2" id="KW-0408">Iron</keyword>
<dbReference type="Gene3D" id="1.10.630.10">
    <property type="entry name" value="Cytochrome P450"/>
    <property type="match status" value="1"/>
</dbReference>
<dbReference type="RefSeq" id="WP_269032178.1">
    <property type="nucleotide sequence ID" value="NZ_CP114040.1"/>
</dbReference>
<sequence>MRLSWRAKPLEIEVDLTSPAFRADPYPTYARLRRERPLARAVDAFGGEVWAVSRYSDVSEWLRDPRLLCNQRTASGKSDMDRWYVPKIMRAFGETMLSQDDEGHRRLRGLVHKAFTPRMVENLTRRVEQLVDELLTRAAARGQFDLIADFALPLPLTIISEMMGVPDDRDRHRFHGWIAGILEGGDPSPVNVLKQLPEMIQLARFFNKLVAMHKLSPRDNLTTALIGAREKDDKLSDAELTAMLFVLLLAGHETTVNLIGNGTLALLEHPEQLALLRAQPELGPSAVEELLRFTNPVQMPSPRFAGEDITLHGRTIPRGARVTALIGSANRDEEAFPRADELDLRRTPNRHVAFGHGVHYCVGAPLARLEGRIALDALLQRFPRLRLAVPREQLKWRKTSVLRGLEALPVRVD</sequence>
<dbReference type="EMBL" id="CP114040">
    <property type="protein sequence ID" value="WAS89867.1"/>
    <property type="molecule type" value="Genomic_DNA"/>
</dbReference>
<dbReference type="PRINTS" id="PR00359">
    <property type="entry name" value="BP450"/>
</dbReference>
<protein>
    <submittedName>
        <fullName evidence="3">Cytochrome P450</fullName>
    </submittedName>
</protein>
<keyword evidence="2" id="KW-0479">Metal-binding</keyword>
<dbReference type="InterPro" id="IPR036396">
    <property type="entry name" value="Cyt_P450_sf"/>
</dbReference>
<keyword evidence="2" id="KW-0349">Heme</keyword>
<dbReference type="CDD" id="cd11029">
    <property type="entry name" value="CYP107-like"/>
    <property type="match status" value="1"/>
</dbReference>
<accession>A0ABY7GSG1</accession>
<dbReference type="InterPro" id="IPR002397">
    <property type="entry name" value="Cyt_P450_B"/>
</dbReference>
<dbReference type="SUPFAM" id="SSF48264">
    <property type="entry name" value="Cytochrome P450"/>
    <property type="match status" value="1"/>
</dbReference>
<evidence type="ECO:0000313" key="4">
    <source>
        <dbReference type="Proteomes" id="UP001164459"/>
    </source>
</evidence>